<keyword evidence="2" id="KW-1185">Reference proteome</keyword>
<dbReference type="SUPFAM" id="SSF48371">
    <property type="entry name" value="ARM repeat"/>
    <property type="match status" value="1"/>
</dbReference>
<comment type="caution">
    <text evidence="1">The sequence shown here is derived from an EMBL/GenBank/DDBJ whole genome shotgun (WGS) entry which is preliminary data.</text>
</comment>
<dbReference type="InterPro" id="IPR016024">
    <property type="entry name" value="ARM-type_fold"/>
</dbReference>
<organism evidence="1 2">
    <name type="scientific">Streptomyces tateyamensis</name>
    <dbReference type="NCBI Taxonomy" id="565073"/>
    <lineage>
        <taxon>Bacteria</taxon>
        <taxon>Bacillati</taxon>
        <taxon>Actinomycetota</taxon>
        <taxon>Actinomycetes</taxon>
        <taxon>Kitasatosporales</taxon>
        <taxon>Streptomycetaceae</taxon>
        <taxon>Streptomyces</taxon>
    </lineage>
</organism>
<accession>A0A2V4PAG4</accession>
<reference evidence="1 2" key="1">
    <citation type="submission" date="2018-03" db="EMBL/GenBank/DDBJ databases">
        <title>Bioinformatic expansion and discovery of thiopeptide antibiotics.</title>
        <authorList>
            <person name="Schwalen C.J."/>
            <person name="Hudson G.A."/>
            <person name="Mitchell D.A."/>
        </authorList>
    </citation>
    <scope>NUCLEOTIDE SEQUENCE [LARGE SCALE GENOMIC DNA]</scope>
    <source>
        <strain evidence="1 2">ATCC 21389</strain>
    </source>
</reference>
<sequence>MASALASLDVPIHRDRSIAALVARHNPDRIRTVGRYLVRHGTSRSAATTGLALLAETATEADIPLIQTIGLLSNHLGPLAARALEQLPDGTPALLWLADRVSGWGRVYVVEALCRLADPRARAWLLRRAADGDFLNGYFAAKVARVAAVHEAIADPTADSEVVDHTGALLSIMTECGGMGGTLAHHPQARAMLTAYAEQVARLEPNLGRFASIRVLADDLTIGMSARLDWPPGHLDRTREMYAALLHRPGWAELIQELLDDPDSVVRRRACWAAGRLGLRLPNIQEK</sequence>
<dbReference type="EMBL" id="PYBW01000007">
    <property type="protein sequence ID" value="PYC88079.1"/>
    <property type="molecule type" value="Genomic_DNA"/>
</dbReference>
<name>A0A2V4PAG4_9ACTN</name>
<dbReference type="AlphaFoldDB" id="A0A2V4PAG4"/>
<dbReference type="Proteomes" id="UP000248039">
    <property type="component" value="Unassembled WGS sequence"/>
</dbReference>
<gene>
    <name evidence="1" type="ORF">C7C46_01630</name>
</gene>
<protein>
    <recommendedName>
        <fullName evidence="3">HEAT repeat domain-containing protein</fullName>
    </recommendedName>
</protein>
<evidence type="ECO:0000313" key="2">
    <source>
        <dbReference type="Proteomes" id="UP000248039"/>
    </source>
</evidence>
<evidence type="ECO:0000313" key="1">
    <source>
        <dbReference type="EMBL" id="PYC88079.1"/>
    </source>
</evidence>
<evidence type="ECO:0008006" key="3">
    <source>
        <dbReference type="Google" id="ProtNLM"/>
    </source>
</evidence>
<proteinExistence type="predicted"/>